<proteinExistence type="predicted"/>
<dbReference type="Proteomes" id="UP000886885">
    <property type="component" value="Chromosome 17A"/>
</dbReference>
<dbReference type="EMBL" id="JAAWWB010000033">
    <property type="protein sequence ID" value="KAG6742977.1"/>
    <property type="molecule type" value="Genomic_DNA"/>
</dbReference>
<name>A0A8X7Y4Y8_POPTO</name>
<dbReference type="PANTHER" id="PTHR33673">
    <property type="entry name" value="SUPPRESSOR SRP40-LIKE PROTEIN"/>
    <property type="match status" value="1"/>
</dbReference>
<feature type="compositionally biased region" description="Polar residues" evidence="1">
    <location>
        <begin position="256"/>
        <end position="270"/>
    </location>
</feature>
<feature type="compositionally biased region" description="Basic and acidic residues" evidence="1">
    <location>
        <begin position="156"/>
        <end position="173"/>
    </location>
</feature>
<dbReference type="AlphaFoldDB" id="A0A8X7Y4Y8"/>
<accession>A0A8X7Y4Y8</accession>
<feature type="region of interest" description="Disordered" evidence="1">
    <location>
        <begin position="219"/>
        <end position="309"/>
    </location>
</feature>
<organism evidence="2 3">
    <name type="scientific">Populus tomentosa</name>
    <name type="common">Chinese white poplar</name>
    <dbReference type="NCBI Taxonomy" id="118781"/>
    <lineage>
        <taxon>Eukaryota</taxon>
        <taxon>Viridiplantae</taxon>
        <taxon>Streptophyta</taxon>
        <taxon>Embryophyta</taxon>
        <taxon>Tracheophyta</taxon>
        <taxon>Spermatophyta</taxon>
        <taxon>Magnoliopsida</taxon>
        <taxon>eudicotyledons</taxon>
        <taxon>Gunneridae</taxon>
        <taxon>Pentapetalae</taxon>
        <taxon>rosids</taxon>
        <taxon>fabids</taxon>
        <taxon>Malpighiales</taxon>
        <taxon>Salicaceae</taxon>
        <taxon>Saliceae</taxon>
        <taxon>Populus</taxon>
    </lineage>
</organism>
<feature type="compositionally biased region" description="Basic and acidic residues" evidence="1">
    <location>
        <begin position="350"/>
        <end position="362"/>
    </location>
</feature>
<feature type="region of interest" description="Disordered" evidence="1">
    <location>
        <begin position="154"/>
        <end position="207"/>
    </location>
</feature>
<dbReference type="PANTHER" id="PTHR33673:SF36">
    <property type="entry name" value="MYB-LIKE PROTEIN Q"/>
    <property type="match status" value="1"/>
</dbReference>
<feature type="compositionally biased region" description="Polar residues" evidence="1">
    <location>
        <begin position="363"/>
        <end position="377"/>
    </location>
</feature>
<evidence type="ECO:0000256" key="1">
    <source>
        <dbReference type="SAM" id="MobiDB-lite"/>
    </source>
</evidence>
<feature type="compositionally biased region" description="Low complexity" evidence="1">
    <location>
        <begin position="12"/>
        <end position="24"/>
    </location>
</feature>
<feature type="compositionally biased region" description="Acidic residues" evidence="1">
    <location>
        <begin position="174"/>
        <end position="185"/>
    </location>
</feature>
<evidence type="ECO:0000313" key="3">
    <source>
        <dbReference type="Proteomes" id="UP000886885"/>
    </source>
</evidence>
<dbReference type="OrthoDB" id="676141at2759"/>
<feature type="compositionally biased region" description="Acidic residues" evidence="1">
    <location>
        <begin position="278"/>
        <end position="292"/>
    </location>
</feature>
<gene>
    <name evidence="2" type="ORF">POTOM_053921</name>
</gene>
<evidence type="ECO:0000313" key="2">
    <source>
        <dbReference type="EMBL" id="KAG6742977.1"/>
    </source>
</evidence>
<reference evidence="2" key="1">
    <citation type="journal article" date="2020" name="bioRxiv">
        <title>Hybrid origin of Populus tomentosa Carr. identified through genome sequencing and phylogenomic analysis.</title>
        <authorList>
            <person name="An X."/>
            <person name="Gao K."/>
            <person name="Chen Z."/>
            <person name="Li J."/>
            <person name="Yang X."/>
            <person name="Yang X."/>
            <person name="Zhou J."/>
            <person name="Guo T."/>
            <person name="Zhao T."/>
            <person name="Huang S."/>
            <person name="Miao D."/>
            <person name="Khan W.U."/>
            <person name="Rao P."/>
            <person name="Ye M."/>
            <person name="Lei B."/>
            <person name="Liao W."/>
            <person name="Wang J."/>
            <person name="Ji L."/>
            <person name="Li Y."/>
            <person name="Guo B."/>
            <person name="Mustafa N.S."/>
            <person name="Li S."/>
            <person name="Yun Q."/>
            <person name="Keller S.R."/>
            <person name="Mao J."/>
            <person name="Zhang R."/>
            <person name="Strauss S.H."/>
        </authorList>
    </citation>
    <scope>NUCLEOTIDE SEQUENCE</scope>
    <source>
        <strain evidence="2">GM15</strain>
        <tissue evidence="2">Leaf</tissue>
    </source>
</reference>
<keyword evidence="3" id="KW-1185">Reference proteome</keyword>
<feature type="region of interest" description="Disordered" evidence="1">
    <location>
        <begin position="1"/>
        <end position="44"/>
    </location>
</feature>
<protein>
    <submittedName>
        <fullName evidence="2">Uncharacterized protein</fullName>
    </submittedName>
</protein>
<feature type="region of interest" description="Disordered" evidence="1">
    <location>
        <begin position="338"/>
        <end position="380"/>
    </location>
</feature>
<sequence length="392" mass="43001">MTDEKPILFLESSRSSASDSSSRSSEVENDIPASHFIQSKQADVGSAQGPIFPAEVPSYNPFINTQVLPPQSPQLHVMGQPGGYDPNRIPSSIFAKPSNPAEWSVASNDSLFSIYMGNGSFSRDHAFMLYKSGELPRFDETGNASTSLSPVIEVENNDRKNEDISIDVKVKEEESTDSEEEEPESTAEIRPTKGVPGATENISCQEKMHHVEEIRVSLSSSNRSFQFPLLDATSGRSSSFNEVMKKHSSEKHLEQESQPAETPGTTQKAEGNSWVPASEEESTDSEEEEPESTAEIRPTKGVPGATENISCQEKMHHVEEIRVSLSSSNRSFQFPLLDATSGRSSSFNEVMKKHSSEKHLEQESQPAETPGTTQKAEGNSWFPCFSCCSHGC</sequence>
<comment type="caution">
    <text evidence="2">The sequence shown here is derived from an EMBL/GenBank/DDBJ whole genome shotgun (WGS) entry which is preliminary data.</text>
</comment>
<feature type="compositionally biased region" description="Basic and acidic residues" evidence="1">
    <location>
        <begin position="243"/>
        <end position="255"/>
    </location>
</feature>